<dbReference type="Ensembl" id="ENSFCTT00005092589.1">
    <property type="protein sequence ID" value="ENSFCTP00005061479.1"/>
    <property type="gene ID" value="ENSFCTG00005033653.1"/>
</dbReference>
<organism evidence="1 2">
    <name type="scientific">Felis catus</name>
    <name type="common">Cat</name>
    <name type="synonym">Felis silvestris catus</name>
    <dbReference type="NCBI Taxonomy" id="9685"/>
    <lineage>
        <taxon>Eukaryota</taxon>
        <taxon>Metazoa</taxon>
        <taxon>Chordata</taxon>
        <taxon>Craniata</taxon>
        <taxon>Vertebrata</taxon>
        <taxon>Euteleostomi</taxon>
        <taxon>Mammalia</taxon>
        <taxon>Eutheria</taxon>
        <taxon>Laurasiatheria</taxon>
        <taxon>Carnivora</taxon>
        <taxon>Feliformia</taxon>
        <taxon>Felidae</taxon>
        <taxon>Felinae</taxon>
        <taxon>Felis</taxon>
    </lineage>
</organism>
<dbReference type="Proteomes" id="UP000823872">
    <property type="component" value="Chromosome E2"/>
</dbReference>
<accession>A0ABI8AQL1</accession>
<name>A0ABI8AQL1_FELCA</name>
<reference evidence="1 2" key="1">
    <citation type="submission" date="2021-02" db="EMBL/GenBank/DDBJ databases">
        <title>Safari Cat Assemblies.</title>
        <authorList>
            <person name="Bredemeyer K.R."/>
            <person name="Murphy W.J."/>
        </authorList>
    </citation>
    <scope>NUCLEOTIDE SEQUENCE [LARGE SCALE GENOMIC DNA]</scope>
</reference>
<dbReference type="GeneTree" id="ENSGT01140000283107"/>
<protein>
    <submittedName>
        <fullName evidence="1">Uncharacterized protein</fullName>
    </submittedName>
</protein>
<evidence type="ECO:0000313" key="2">
    <source>
        <dbReference type="Proteomes" id="UP000823872"/>
    </source>
</evidence>
<dbReference type="PANTHER" id="PTHR33426">
    <property type="entry name" value="C2H2-TYPE DOMAIN-CONTAINING PROTEIN"/>
    <property type="match status" value="1"/>
</dbReference>
<reference evidence="1" key="2">
    <citation type="submission" date="2025-08" db="UniProtKB">
        <authorList>
            <consortium name="Ensembl"/>
        </authorList>
    </citation>
    <scope>IDENTIFICATION</scope>
    <source>
        <strain evidence="1">breed Abyssinian</strain>
    </source>
</reference>
<evidence type="ECO:0000313" key="1">
    <source>
        <dbReference type="Ensembl" id="ENSFCTP00005061479.1"/>
    </source>
</evidence>
<sequence>MQCSSHIPAIYSDVWMHEAQQADGTLKRDRLECCYTQQENTFATQLSCFCHVHFVVINEVRPLANGFLIQDTHKAQSSMNSLVSSEARAFTKGFLTLVALIWPFSSVNPSMVTEVGASPKGLPTFTALIWPFSSVNSLVFKERRALAKRFPTFAALIRPFSSVNSQM</sequence>
<keyword evidence="2" id="KW-1185">Reference proteome</keyword>
<proteinExistence type="predicted"/>
<dbReference type="PANTHER" id="PTHR33426:SF38">
    <property type="entry name" value="G-PROTEIN COUPLED RECEPTORS FAMILY 1 PROFILE DOMAIN-CONTAINING PROTEIN"/>
    <property type="match status" value="1"/>
</dbReference>
<reference evidence="1" key="3">
    <citation type="submission" date="2025-09" db="UniProtKB">
        <authorList>
            <consortium name="Ensembl"/>
        </authorList>
    </citation>
    <scope>IDENTIFICATION</scope>
    <source>
        <strain evidence="1">breed Abyssinian</strain>
    </source>
</reference>